<dbReference type="AlphaFoldDB" id="A0AAE0Y526"/>
<feature type="region of interest" description="Disordered" evidence="16">
    <location>
        <begin position="283"/>
        <end position="316"/>
    </location>
</feature>
<evidence type="ECO:0000256" key="1">
    <source>
        <dbReference type="ARBA" id="ARBA00004123"/>
    </source>
</evidence>
<dbReference type="GO" id="GO:0003697">
    <property type="term" value="F:single-stranded DNA binding"/>
    <property type="evidence" value="ECO:0007669"/>
    <property type="project" value="InterPro"/>
</dbReference>
<sequence>MLASFGFDDLDLARRLQEEYDKEAAVQLTAETDSDISRSSESSSSLCEGNASHSEHSIRTVKLGISPVDPSLEVTDPNPDIRELFLQFNDQFFWGQLSGIEVKWSPRMTLCAGLCVYEGRGGLCSVRLSLPLLKLRPRKDLVETLLHEMIHAFLFVTDHEKDHDDHGPNFKKHMYRINKDTGANISVYHTFHDEVASYQQHWWKCNGPCQKRPPYYGMVKRAMNRPPSQRDPWFSEHQSTCGGTFIKVKEPEGYGQKKGKAKTEKSDKVQNLTTDIRAFVGKGVTLGSSSQPGKSLSNDSLKGTNRSKNAEDGQGKGLAVFTNGVLTHKKTPGVIDKRPGGLKQPGKSFSPLFSSIASTSGTSGMKNTNLMSTSKISLTNGLDQPRGPNKINRPFTGSPGMLSRKPVVKGKGTFNDNITLLELFKQRQARENARESGADLKIKQEAIKLAKPVKKESDTANEHESCRDKNEAKRVLVETTSHLKDDDDFVLDLTGPDASDLHSTSQKSCSPKRLSDFKPTNKGKVKKRWKNIFPTLSGKKHRDKFKRSGSSRFPRNFVSVCEGGDYDDVAVISNQKRPKGKKKKLKYIIDELDSNDDLWNEKESSILTNEENSVEPSRNPNDLNHSRQNNVLEEDLSESDKDSNLSHLNPNPSVLESKQPPINTIHNQSLPSREKFEAAPSTSGLNGHILGRGEIGLSYLAQVRKKLMDERRQNSSDMQSRSSVECSDISGSEDRTSHKRCSDVAFEDDDVHPRAKRRSAIGDEEFIEEQEDRRDVIEEPVPFMVPCPVCTQLVLESNINNHLDGCLI</sequence>
<organism evidence="18 19">
    <name type="scientific">Elysia crispata</name>
    <name type="common">lettuce slug</name>
    <dbReference type="NCBI Taxonomy" id="231223"/>
    <lineage>
        <taxon>Eukaryota</taxon>
        <taxon>Metazoa</taxon>
        <taxon>Spiralia</taxon>
        <taxon>Lophotrochozoa</taxon>
        <taxon>Mollusca</taxon>
        <taxon>Gastropoda</taxon>
        <taxon>Heterobranchia</taxon>
        <taxon>Euthyneura</taxon>
        <taxon>Panpulmonata</taxon>
        <taxon>Sacoglossa</taxon>
        <taxon>Placobranchoidea</taxon>
        <taxon>Plakobranchidae</taxon>
        <taxon>Elysia</taxon>
    </lineage>
</organism>
<evidence type="ECO:0000256" key="11">
    <source>
        <dbReference type="ARBA" id="ARBA00023049"/>
    </source>
</evidence>
<evidence type="ECO:0000256" key="7">
    <source>
        <dbReference type="ARBA" id="ARBA00022763"/>
    </source>
</evidence>
<dbReference type="Proteomes" id="UP001283361">
    <property type="component" value="Unassembled WGS sequence"/>
</dbReference>
<dbReference type="GO" id="GO:0004222">
    <property type="term" value="F:metalloendopeptidase activity"/>
    <property type="evidence" value="ECO:0007669"/>
    <property type="project" value="InterPro"/>
</dbReference>
<evidence type="ECO:0000256" key="16">
    <source>
        <dbReference type="SAM" id="MobiDB-lite"/>
    </source>
</evidence>
<evidence type="ECO:0000256" key="14">
    <source>
        <dbReference type="ARBA" id="ARBA00030396"/>
    </source>
</evidence>
<keyword evidence="4" id="KW-0158">Chromosome</keyword>
<dbReference type="GO" id="GO:0005634">
    <property type="term" value="C:nucleus"/>
    <property type="evidence" value="ECO:0007669"/>
    <property type="project" value="UniProtKB-SubCell"/>
</dbReference>
<comment type="subcellular location">
    <subcellularLocation>
        <location evidence="2">Chromosome</location>
    </subcellularLocation>
    <subcellularLocation>
        <location evidence="1">Nucleus</location>
    </subcellularLocation>
</comment>
<dbReference type="Pfam" id="PF22934">
    <property type="entry name" value="SPRTN_ZBD"/>
    <property type="match status" value="1"/>
</dbReference>
<dbReference type="GO" id="GO:0006508">
    <property type="term" value="P:proteolysis"/>
    <property type="evidence" value="ECO:0007669"/>
    <property type="project" value="UniProtKB-KW"/>
</dbReference>
<keyword evidence="19" id="KW-1185">Reference proteome</keyword>
<dbReference type="GO" id="GO:0008270">
    <property type="term" value="F:zinc ion binding"/>
    <property type="evidence" value="ECO:0007669"/>
    <property type="project" value="UniProtKB-KW"/>
</dbReference>
<keyword evidence="7 15" id="KW-0227">DNA damage</keyword>
<feature type="region of interest" description="Disordered" evidence="16">
    <location>
        <begin position="452"/>
        <end position="472"/>
    </location>
</feature>
<proteinExistence type="inferred from homology"/>
<dbReference type="InterPro" id="IPR044245">
    <property type="entry name" value="Spartan"/>
</dbReference>
<evidence type="ECO:0000256" key="3">
    <source>
        <dbReference type="ARBA" id="ARBA00010724"/>
    </source>
</evidence>
<feature type="region of interest" description="Disordered" evidence="16">
    <location>
        <begin position="605"/>
        <end position="686"/>
    </location>
</feature>
<evidence type="ECO:0000256" key="5">
    <source>
        <dbReference type="ARBA" id="ARBA00022670"/>
    </source>
</evidence>
<dbReference type="SMART" id="SM00731">
    <property type="entry name" value="SprT"/>
    <property type="match status" value="1"/>
</dbReference>
<dbReference type="PANTHER" id="PTHR21220">
    <property type="entry name" value="DNA-DEPENDENT METALLOPROTEASE SPRTN"/>
    <property type="match status" value="1"/>
</dbReference>
<dbReference type="PROSITE" id="PS51908">
    <property type="entry name" value="ZF_UBZ4"/>
    <property type="match status" value="1"/>
</dbReference>
<accession>A0AAE0Y526</accession>
<protein>
    <recommendedName>
        <fullName evidence="14">Protein with SprT-like domain at the N terminus</fullName>
    </recommendedName>
</protein>
<feature type="compositionally biased region" description="Polar residues" evidence="16">
    <location>
        <begin position="645"/>
        <end position="671"/>
    </location>
</feature>
<dbReference type="EMBL" id="JAWDGP010006906">
    <property type="protein sequence ID" value="KAK3733209.1"/>
    <property type="molecule type" value="Genomic_DNA"/>
</dbReference>
<dbReference type="InterPro" id="IPR006642">
    <property type="entry name" value="Rad18_UBZ4"/>
</dbReference>
<dbReference type="SMART" id="SM00734">
    <property type="entry name" value="ZnF_Rad18"/>
    <property type="match status" value="1"/>
</dbReference>
<feature type="compositionally biased region" description="Basic and acidic residues" evidence="16">
    <location>
        <begin position="732"/>
        <end position="741"/>
    </location>
</feature>
<keyword evidence="11" id="KW-0482">Metalloprotease</keyword>
<keyword evidence="13" id="KW-0539">Nucleus</keyword>
<evidence type="ECO:0000256" key="4">
    <source>
        <dbReference type="ARBA" id="ARBA00022454"/>
    </source>
</evidence>
<feature type="region of interest" description="Disordered" evidence="16">
    <location>
        <begin position="496"/>
        <end position="521"/>
    </location>
</feature>
<evidence type="ECO:0000256" key="13">
    <source>
        <dbReference type="ARBA" id="ARBA00023242"/>
    </source>
</evidence>
<dbReference type="PANTHER" id="PTHR21220:SF0">
    <property type="entry name" value="DNA-DEPENDENT METALLOPROTEASE SPRTN"/>
    <property type="match status" value="1"/>
</dbReference>
<evidence type="ECO:0000256" key="10">
    <source>
        <dbReference type="ARBA" id="ARBA00022833"/>
    </source>
</evidence>
<feature type="region of interest" description="Disordered" evidence="16">
    <location>
        <begin position="31"/>
        <end position="53"/>
    </location>
</feature>
<dbReference type="InterPro" id="IPR006640">
    <property type="entry name" value="SprT-like_domain"/>
</dbReference>
<evidence type="ECO:0000256" key="2">
    <source>
        <dbReference type="ARBA" id="ARBA00004286"/>
    </source>
</evidence>
<keyword evidence="10" id="KW-0862">Zinc</keyword>
<feature type="compositionally biased region" description="Polar residues" evidence="16">
    <location>
        <begin position="715"/>
        <end position="725"/>
    </location>
</feature>
<evidence type="ECO:0000313" key="18">
    <source>
        <dbReference type="EMBL" id="KAK3733209.1"/>
    </source>
</evidence>
<keyword evidence="9" id="KW-0378">Hydrolase</keyword>
<evidence type="ECO:0000256" key="15">
    <source>
        <dbReference type="PROSITE-ProRule" id="PRU01256"/>
    </source>
</evidence>
<evidence type="ECO:0000256" key="8">
    <source>
        <dbReference type="ARBA" id="ARBA00022771"/>
    </source>
</evidence>
<evidence type="ECO:0000256" key="9">
    <source>
        <dbReference type="ARBA" id="ARBA00022801"/>
    </source>
</evidence>
<evidence type="ECO:0000256" key="6">
    <source>
        <dbReference type="ARBA" id="ARBA00022723"/>
    </source>
</evidence>
<dbReference type="GO" id="GO:0031593">
    <property type="term" value="F:polyubiquitin modification-dependent protein binding"/>
    <property type="evidence" value="ECO:0007669"/>
    <property type="project" value="TreeGrafter"/>
</dbReference>
<dbReference type="InterPro" id="IPR055220">
    <property type="entry name" value="SPRTN_ZBD"/>
</dbReference>
<keyword evidence="6" id="KW-0479">Metal-binding</keyword>
<feature type="region of interest" description="Disordered" evidence="16">
    <location>
        <begin position="378"/>
        <end position="409"/>
    </location>
</feature>
<dbReference type="GO" id="GO:0005694">
    <property type="term" value="C:chromosome"/>
    <property type="evidence" value="ECO:0007669"/>
    <property type="project" value="UniProtKB-SubCell"/>
</dbReference>
<comment type="similarity">
    <text evidence="3">Belongs to the Spartan family.</text>
</comment>
<comment type="caution">
    <text evidence="18">The sequence shown here is derived from an EMBL/GenBank/DDBJ whole genome shotgun (WGS) entry which is preliminary data.</text>
</comment>
<dbReference type="Pfam" id="PF10263">
    <property type="entry name" value="SprT-like"/>
    <property type="match status" value="1"/>
</dbReference>
<feature type="compositionally biased region" description="Polar residues" evidence="16">
    <location>
        <begin position="286"/>
        <end position="307"/>
    </location>
</feature>
<keyword evidence="12 15" id="KW-0234">DNA repair</keyword>
<name>A0AAE0Y526_9GAST</name>
<evidence type="ECO:0000313" key="19">
    <source>
        <dbReference type="Proteomes" id="UP001283361"/>
    </source>
</evidence>
<keyword evidence="5" id="KW-0645">Protease</keyword>
<keyword evidence="8 15" id="KW-0863">Zinc-finger</keyword>
<evidence type="ECO:0000256" key="12">
    <source>
        <dbReference type="ARBA" id="ARBA00023204"/>
    </source>
</evidence>
<feature type="region of interest" description="Disordered" evidence="16">
    <location>
        <begin position="710"/>
        <end position="741"/>
    </location>
</feature>
<dbReference type="Gene3D" id="3.30.160.60">
    <property type="entry name" value="Classic Zinc Finger"/>
    <property type="match status" value="1"/>
</dbReference>
<feature type="compositionally biased region" description="Polar residues" evidence="16">
    <location>
        <begin position="605"/>
        <end position="631"/>
    </location>
</feature>
<reference evidence="18" key="1">
    <citation type="journal article" date="2023" name="G3 (Bethesda)">
        <title>A reference genome for the long-term kleptoplast-retaining sea slug Elysia crispata morphotype clarki.</title>
        <authorList>
            <person name="Eastman K.E."/>
            <person name="Pendleton A.L."/>
            <person name="Shaikh M.A."/>
            <person name="Suttiyut T."/>
            <person name="Ogas R."/>
            <person name="Tomko P."/>
            <person name="Gavelis G."/>
            <person name="Widhalm J.R."/>
            <person name="Wisecaver J.H."/>
        </authorList>
    </citation>
    <scope>NUCLEOTIDE SEQUENCE</scope>
    <source>
        <strain evidence="18">ECLA1</strain>
    </source>
</reference>
<feature type="domain" description="UBZ4-type" evidence="17">
    <location>
        <begin position="784"/>
        <end position="808"/>
    </location>
</feature>
<dbReference type="GO" id="GO:0006281">
    <property type="term" value="P:DNA repair"/>
    <property type="evidence" value="ECO:0007669"/>
    <property type="project" value="UniProtKB-KW"/>
</dbReference>
<evidence type="ECO:0000259" key="17">
    <source>
        <dbReference type="PROSITE" id="PS51908"/>
    </source>
</evidence>
<gene>
    <name evidence="18" type="ORF">RRG08_062056</name>
</gene>